<dbReference type="GeneID" id="19206414"/>
<evidence type="ECO:0000256" key="1">
    <source>
        <dbReference type="SAM" id="MobiDB-lite"/>
    </source>
</evidence>
<organism evidence="2 3">
    <name type="scientific">Coniophora puteana (strain RWD-64-598)</name>
    <name type="common">Brown rot fungus</name>
    <dbReference type="NCBI Taxonomy" id="741705"/>
    <lineage>
        <taxon>Eukaryota</taxon>
        <taxon>Fungi</taxon>
        <taxon>Dikarya</taxon>
        <taxon>Basidiomycota</taxon>
        <taxon>Agaricomycotina</taxon>
        <taxon>Agaricomycetes</taxon>
        <taxon>Agaricomycetidae</taxon>
        <taxon>Boletales</taxon>
        <taxon>Coniophorineae</taxon>
        <taxon>Coniophoraceae</taxon>
        <taxon>Coniophora</taxon>
    </lineage>
</organism>
<name>R7SER9_CONPW</name>
<evidence type="ECO:0000313" key="2">
    <source>
        <dbReference type="EMBL" id="EIW74212.1"/>
    </source>
</evidence>
<dbReference type="Proteomes" id="UP000053558">
    <property type="component" value="Unassembled WGS sequence"/>
</dbReference>
<accession>R7SER9</accession>
<feature type="compositionally biased region" description="Low complexity" evidence="1">
    <location>
        <begin position="142"/>
        <end position="151"/>
    </location>
</feature>
<dbReference type="KEGG" id="cput:CONPUDRAFT_170237"/>
<dbReference type="AlphaFoldDB" id="R7SER9"/>
<feature type="compositionally biased region" description="Low complexity" evidence="1">
    <location>
        <begin position="160"/>
        <end position="180"/>
    </location>
</feature>
<sequence length="180" mass="18405">MTATVPIALYEGVPEVYEGAGCGGGGVLKELGPGITFSAEGEVSALECFNWKNSEIEGTDKRGHFRRVQASYVSEGKDIPQEMLFLDDATYNSVVADLAAAQPQTPLATPPPFTFTYSTIMAGAPKKGAKPSAAVNVAGSIPTPKAASPGKPSSPPPSKGAPAATETAKAKVGGKAPKKK</sequence>
<protein>
    <submittedName>
        <fullName evidence="2">Uncharacterized protein</fullName>
    </submittedName>
</protein>
<keyword evidence="3" id="KW-1185">Reference proteome</keyword>
<dbReference type="RefSeq" id="XP_007775575.1">
    <property type="nucleotide sequence ID" value="XM_007777385.1"/>
</dbReference>
<dbReference type="EMBL" id="JH711593">
    <property type="protein sequence ID" value="EIW74212.1"/>
    <property type="molecule type" value="Genomic_DNA"/>
</dbReference>
<dbReference type="OrthoDB" id="2865258at2759"/>
<evidence type="ECO:0000313" key="3">
    <source>
        <dbReference type="Proteomes" id="UP000053558"/>
    </source>
</evidence>
<feature type="compositionally biased region" description="Low complexity" evidence="1">
    <location>
        <begin position="125"/>
        <end position="134"/>
    </location>
</feature>
<reference evidence="3" key="1">
    <citation type="journal article" date="2012" name="Science">
        <title>The Paleozoic origin of enzymatic lignin decomposition reconstructed from 31 fungal genomes.</title>
        <authorList>
            <person name="Floudas D."/>
            <person name="Binder M."/>
            <person name="Riley R."/>
            <person name="Barry K."/>
            <person name="Blanchette R.A."/>
            <person name="Henrissat B."/>
            <person name="Martinez A.T."/>
            <person name="Otillar R."/>
            <person name="Spatafora J.W."/>
            <person name="Yadav J.S."/>
            <person name="Aerts A."/>
            <person name="Benoit I."/>
            <person name="Boyd A."/>
            <person name="Carlson A."/>
            <person name="Copeland A."/>
            <person name="Coutinho P.M."/>
            <person name="de Vries R.P."/>
            <person name="Ferreira P."/>
            <person name="Findley K."/>
            <person name="Foster B."/>
            <person name="Gaskell J."/>
            <person name="Glotzer D."/>
            <person name="Gorecki P."/>
            <person name="Heitman J."/>
            <person name="Hesse C."/>
            <person name="Hori C."/>
            <person name="Igarashi K."/>
            <person name="Jurgens J.A."/>
            <person name="Kallen N."/>
            <person name="Kersten P."/>
            <person name="Kohler A."/>
            <person name="Kuees U."/>
            <person name="Kumar T.K.A."/>
            <person name="Kuo A."/>
            <person name="LaButti K."/>
            <person name="Larrondo L.F."/>
            <person name="Lindquist E."/>
            <person name="Ling A."/>
            <person name="Lombard V."/>
            <person name="Lucas S."/>
            <person name="Lundell T."/>
            <person name="Martin R."/>
            <person name="McLaughlin D.J."/>
            <person name="Morgenstern I."/>
            <person name="Morin E."/>
            <person name="Murat C."/>
            <person name="Nagy L.G."/>
            <person name="Nolan M."/>
            <person name="Ohm R.A."/>
            <person name="Patyshakuliyeva A."/>
            <person name="Rokas A."/>
            <person name="Ruiz-Duenas F.J."/>
            <person name="Sabat G."/>
            <person name="Salamov A."/>
            <person name="Samejima M."/>
            <person name="Schmutz J."/>
            <person name="Slot J.C."/>
            <person name="St John F."/>
            <person name="Stenlid J."/>
            <person name="Sun H."/>
            <person name="Sun S."/>
            <person name="Syed K."/>
            <person name="Tsang A."/>
            <person name="Wiebenga A."/>
            <person name="Young D."/>
            <person name="Pisabarro A."/>
            <person name="Eastwood D.C."/>
            <person name="Martin F."/>
            <person name="Cullen D."/>
            <person name="Grigoriev I.V."/>
            <person name="Hibbett D.S."/>
        </authorList>
    </citation>
    <scope>NUCLEOTIDE SEQUENCE [LARGE SCALE GENOMIC DNA]</scope>
    <source>
        <strain evidence="3">RWD-64-598 SS2</strain>
    </source>
</reference>
<proteinExistence type="predicted"/>
<gene>
    <name evidence="2" type="ORF">CONPUDRAFT_170237</name>
</gene>
<feature type="region of interest" description="Disordered" evidence="1">
    <location>
        <begin position="125"/>
        <end position="180"/>
    </location>
</feature>